<organism evidence="1 2">
    <name type="scientific">Dactylosporangium darangshiense</name>
    <dbReference type="NCBI Taxonomy" id="579108"/>
    <lineage>
        <taxon>Bacteria</taxon>
        <taxon>Bacillati</taxon>
        <taxon>Actinomycetota</taxon>
        <taxon>Actinomycetes</taxon>
        <taxon>Micromonosporales</taxon>
        <taxon>Micromonosporaceae</taxon>
        <taxon>Dactylosporangium</taxon>
    </lineage>
</organism>
<comment type="caution">
    <text evidence="1">The sequence shown here is derived from an EMBL/GenBank/DDBJ whole genome shotgun (WGS) entry which is preliminary data.</text>
</comment>
<reference evidence="2" key="1">
    <citation type="journal article" date="2019" name="Int. J. Syst. Evol. Microbiol.">
        <title>The Global Catalogue of Microorganisms (GCM) 10K type strain sequencing project: providing services to taxonomists for standard genome sequencing and annotation.</title>
        <authorList>
            <consortium name="The Broad Institute Genomics Platform"/>
            <consortium name="The Broad Institute Genome Sequencing Center for Infectious Disease"/>
            <person name="Wu L."/>
            <person name="Ma J."/>
        </authorList>
    </citation>
    <scope>NUCLEOTIDE SEQUENCE [LARGE SCALE GENOMIC DNA]</scope>
    <source>
        <strain evidence="2">JCM 17441</strain>
    </source>
</reference>
<accession>A0ABP8DLU7</accession>
<dbReference type="Pfam" id="PF11017">
    <property type="entry name" value="DUF2855"/>
    <property type="match status" value="1"/>
</dbReference>
<name>A0ABP8DLU7_9ACTN</name>
<dbReference type="EMBL" id="BAABAT010000035">
    <property type="protein sequence ID" value="GAA4259274.1"/>
    <property type="molecule type" value="Genomic_DNA"/>
</dbReference>
<evidence type="ECO:0000313" key="1">
    <source>
        <dbReference type="EMBL" id="GAA4259274.1"/>
    </source>
</evidence>
<evidence type="ECO:0000313" key="2">
    <source>
        <dbReference type="Proteomes" id="UP001500620"/>
    </source>
</evidence>
<dbReference type="Proteomes" id="UP001500620">
    <property type="component" value="Unassembled WGS sequence"/>
</dbReference>
<keyword evidence="2" id="KW-1185">Reference proteome</keyword>
<gene>
    <name evidence="1" type="ORF">GCM10022255_083240</name>
</gene>
<dbReference type="InterPro" id="IPR021276">
    <property type="entry name" value="DUF2855"/>
</dbReference>
<proteinExistence type="predicted"/>
<protein>
    <submittedName>
        <fullName evidence="1">DUF2855 family protein</fullName>
    </submittedName>
</protein>
<sequence length="365" mass="39917">MLIVTRYRHAMTPTWTFAVDRDDLAHTSITAGDLPGLAGGEALLRVDRVGVTANNVTYAVLGTAMRYWEFFPPAAYGLGPQWGLVPLWGFAEVVASCVPGVEAGQRLYGYLPPAGHLVVRPDRVGDTGFRDASAHRADLPSPYNAYRLTTGDEAYRPEWEDLLVLYRPLFFTSFMLADQVLDHDAYGARTVVLSSASSKTAYATAFELQGRGPRAVGLTSPGNVEFTRSLGCYDDVLSYDEIGGLEAVPTVYLDLSGSPETRRALRSHLGEHLVRDIAVGLTNQAPNMDAADEFFFAPNQMRKRAQDWGREALDARFAESWQRFAAAAPAWIDVHVGSGSEALRSAWLEVAAGRTPPRTGHVIRP</sequence>